<proteinExistence type="predicted"/>
<evidence type="ECO:0000313" key="2">
    <source>
        <dbReference type="Proteomes" id="UP000027222"/>
    </source>
</evidence>
<dbReference type="HOGENOM" id="CLU_2574026_0_0_1"/>
<dbReference type="OrthoDB" id="3162439at2759"/>
<gene>
    <name evidence="1" type="ORF">GALMADRAFT_219065</name>
</gene>
<reference evidence="2" key="1">
    <citation type="journal article" date="2014" name="Proc. Natl. Acad. Sci. U.S.A.">
        <title>Extensive sampling of basidiomycete genomes demonstrates inadequacy of the white-rot/brown-rot paradigm for wood decay fungi.</title>
        <authorList>
            <person name="Riley R."/>
            <person name="Salamov A.A."/>
            <person name="Brown D.W."/>
            <person name="Nagy L.G."/>
            <person name="Floudas D."/>
            <person name="Held B.W."/>
            <person name="Levasseur A."/>
            <person name="Lombard V."/>
            <person name="Morin E."/>
            <person name="Otillar R."/>
            <person name="Lindquist E.A."/>
            <person name="Sun H."/>
            <person name="LaButti K.M."/>
            <person name="Schmutz J."/>
            <person name="Jabbour D."/>
            <person name="Luo H."/>
            <person name="Baker S.E."/>
            <person name="Pisabarro A.G."/>
            <person name="Walton J.D."/>
            <person name="Blanchette R.A."/>
            <person name="Henrissat B."/>
            <person name="Martin F."/>
            <person name="Cullen D."/>
            <person name="Hibbett D.S."/>
            <person name="Grigoriev I.V."/>
        </authorList>
    </citation>
    <scope>NUCLEOTIDE SEQUENCE [LARGE SCALE GENOMIC DNA]</scope>
    <source>
        <strain evidence="2">CBS 339.88</strain>
    </source>
</reference>
<organism evidence="1 2">
    <name type="scientific">Galerina marginata (strain CBS 339.88)</name>
    <dbReference type="NCBI Taxonomy" id="685588"/>
    <lineage>
        <taxon>Eukaryota</taxon>
        <taxon>Fungi</taxon>
        <taxon>Dikarya</taxon>
        <taxon>Basidiomycota</taxon>
        <taxon>Agaricomycotina</taxon>
        <taxon>Agaricomycetes</taxon>
        <taxon>Agaricomycetidae</taxon>
        <taxon>Agaricales</taxon>
        <taxon>Agaricineae</taxon>
        <taxon>Strophariaceae</taxon>
        <taxon>Galerina</taxon>
    </lineage>
</organism>
<sequence length="81" mass="9412">MVLLRMWMIRFQEEEDDSWVQKLSANRGGGRVILKQRAEGVKIHRTVQLRMKMKQENGNTKKPSARIVPDINQHGLTNEPS</sequence>
<dbReference type="STRING" id="685588.A0A067TUN2"/>
<keyword evidence="2" id="KW-1185">Reference proteome</keyword>
<dbReference type="AlphaFoldDB" id="A0A067TUN2"/>
<dbReference type="EMBL" id="KL142367">
    <property type="protein sequence ID" value="KDR86027.1"/>
    <property type="molecule type" value="Genomic_DNA"/>
</dbReference>
<dbReference type="Proteomes" id="UP000027222">
    <property type="component" value="Unassembled WGS sequence"/>
</dbReference>
<name>A0A067TUN2_GALM3</name>
<protein>
    <submittedName>
        <fullName evidence="1">Uncharacterized protein</fullName>
    </submittedName>
</protein>
<evidence type="ECO:0000313" key="1">
    <source>
        <dbReference type="EMBL" id="KDR86027.1"/>
    </source>
</evidence>
<accession>A0A067TUN2</accession>